<protein>
    <submittedName>
        <fullName evidence="3">Cytochrome D1 domain-containing protein</fullName>
    </submittedName>
</protein>
<dbReference type="AlphaFoldDB" id="A0AAU7CZA1"/>
<evidence type="ECO:0000256" key="2">
    <source>
        <dbReference type="SAM" id="SignalP"/>
    </source>
</evidence>
<accession>A0AAU7CZA1</accession>
<accession>A0AAU7DAA2</accession>
<dbReference type="SMART" id="SM00320">
    <property type="entry name" value="WD40"/>
    <property type="match status" value="4"/>
</dbReference>
<dbReference type="InterPro" id="IPR011048">
    <property type="entry name" value="Haem_d1_sf"/>
</dbReference>
<dbReference type="InterPro" id="IPR015943">
    <property type="entry name" value="WD40/YVTN_repeat-like_dom_sf"/>
</dbReference>
<dbReference type="InterPro" id="IPR051200">
    <property type="entry name" value="Host-pathogen_enzymatic-act"/>
</dbReference>
<feature type="chain" id="PRO_5043288601" evidence="2">
    <location>
        <begin position="23"/>
        <end position="355"/>
    </location>
</feature>
<organism evidence="3">
    <name type="scientific">Edaphobacter paludis</name>
    <dbReference type="NCBI Taxonomy" id="3035702"/>
    <lineage>
        <taxon>Bacteria</taxon>
        <taxon>Pseudomonadati</taxon>
        <taxon>Acidobacteriota</taxon>
        <taxon>Terriglobia</taxon>
        <taxon>Terriglobales</taxon>
        <taxon>Acidobacteriaceae</taxon>
        <taxon>Edaphobacter</taxon>
    </lineage>
</organism>
<dbReference type="Gene3D" id="2.130.10.10">
    <property type="entry name" value="YVTN repeat-like/Quinoprotein amine dehydrogenase"/>
    <property type="match status" value="2"/>
</dbReference>
<sequence length="355" mass="37184">MKALIRAAVPVVCLCLSGLLYGQSKSSASLLVLSKQDHSLSIVDAVSLRVVARVPVGNDPHEVVASDDGTTAYVSNYGFGAYNTLTVVDLVAAKALRTVDLGPLRGPHGLTFVEGKAWLTAEAAKAIARYDPATQKVDWILGTGQNRTHMIYVSKDGQRIVTTNVSSGTVSIIDQEPLPMPAPPPGAHGPQDGRGMPPGGPGGNMPRTDWNETVVRVGRGSEGFDVSPDGKEIWVANAQDGTLSVIDFHEKKVIQTLDVNAAGANRLKFTPDGRRVLVSSGSELVVLDASTHRVVKRIPIGHGSGGVLVQPDGARAFVACGPDDYVAVIDLSSLTVTGHIQAGGGPDGLAWAVRR</sequence>
<keyword evidence="2" id="KW-0732">Signal</keyword>
<evidence type="ECO:0000313" key="4">
    <source>
        <dbReference type="EMBL" id="XBH14247.1"/>
    </source>
</evidence>
<dbReference type="EMBL" id="CP121195">
    <property type="protein sequence ID" value="XBH14247.1"/>
    <property type="molecule type" value="Genomic_DNA"/>
</dbReference>
<dbReference type="PANTHER" id="PTHR47197">
    <property type="entry name" value="PROTEIN NIRF"/>
    <property type="match status" value="1"/>
</dbReference>
<feature type="signal peptide" evidence="2">
    <location>
        <begin position="1"/>
        <end position="22"/>
    </location>
</feature>
<dbReference type="SUPFAM" id="SSF51004">
    <property type="entry name" value="C-terminal (heme d1) domain of cytochrome cd1-nitrite reductase"/>
    <property type="match status" value="1"/>
</dbReference>
<evidence type="ECO:0000256" key="1">
    <source>
        <dbReference type="SAM" id="MobiDB-lite"/>
    </source>
</evidence>
<dbReference type="PANTHER" id="PTHR47197:SF3">
    <property type="entry name" value="DIHYDRO-HEME D1 DEHYDROGENASE"/>
    <property type="match status" value="1"/>
</dbReference>
<dbReference type="InterPro" id="IPR001680">
    <property type="entry name" value="WD40_rpt"/>
</dbReference>
<feature type="region of interest" description="Disordered" evidence="1">
    <location>
        <begin position="179"/>
        <end position="204"/>
    </location>
</feature>
<gene>
    <name evidence="3" type="ORF">P4G45_03575</name>
    <name evidence="4" type="ORF">P8936_03540</name>
</gene>
<dbReference type="KEGG" id="epl:P4G45_03575"/>
<dbReference type="EMBL" id="CP121194">
    <property type="protein sequence ID" value="XBH10819.1"/>
    <property type="molecule type" value="Genomic_DNA"/>
</dbReference>
<proteinExistence type="predicted"/>
<dbReference type="Pfam" id="PF02239">
    <property type="entry name" value="Cytochrom_D1"/>
    <property type="match status" value="1"/>
</dbReference>
<reference evidence="3" key="1">
    <citation type="submission" date="2023-03" db="EMBL/GenBank/DDBJ databases">
        <title>Edaphobacter sp.</title>
        <authorList>
            <person name="Huber K.J."/>
            <person name="Papendorf J."/>
            <person name="Pilke C."/>
            <person name="Bunk B."/>
            <person name="Sproeer C."/>
            <person name="Pester M."/>
        </authorList>
    </citation>
    <scope>NUCLEOTIDE SEQUENCE</scope>
    <source>
        <strain evidence="3">DSM 109919</strain>
        <strain evidence="4">DSM 109920</strain>
    </source>
</reference>
<name>A0AAU7CZA1_9BACT</name>
<evidence type="ECO:0000313" key="3">
    <source>
        <dbReference type="EMBL" id="XBH10819.1"/>
    </source>
</evidence>
<dbReference type="RefSeq" id="WP_348268310.1">
    <property type="nucleotide sequence ID" value="NZ_CP121194.1"/>
</dbReference>